<evidence type="ECO:0000313" key="6">
    <source>
        <dbReference type="Proteomes" id="UP000474778"/>
    </source>
</evidence>
<comment type="similarity">
    <text evidence="3">Belongs to the YihI family.</text>
</comment>
<comment type="subunit">
    <text evidence="3">Interacts with Der.</text>
</comment>
<protein>
    <recommendedName>
        <fullName evidence="3">Der GTPase-activating protein YihI</fullName>
    </recommendedName>
</protein>
<proteinExistence type="inferred from homology"/>
<gene>
    <name evidence="3 5" type="primary">yihI</name>
    <name evidence="5" type="ORF">GNT65_13405</name>
</gene>
<evidence type="ECO:0000256" key="4">
    <source>
        <dbReference type="SAM" id="MobiDB-lite"/>
    </source>
</evidence>
<comment type="function">
    <text evidence="3">A GTPase-activating protein (GAP) that modifies Der/EngA GTPase function. May play a role in ribosome biogenesis.</text>
</comment>
<keyword evidence="6" id="KW-1185">Reference proteome</keyword>
<organism evidence="5 6">
    <name type="scientific">Shewanella insulae</name>
    <dbReference type="NCBI Taxonomy" id="2681496"/>
    <lineage>
        <taxon>Bacteria</taxon>
        <taxon>Pseudomonadati</taxon>
        <taxon>Pseudomonadota</taxon>
        <taxon>Gammaproteobacteria</taxon>
        <taxon>Alteromonadales</taxon>
        <taxon>Shewanellaceae</taxon>
        <taxon>Shewanella</taxon>
    </lineage>
</organism>
<dbReference type="InterPro" id="IPR007336">
    <property type="entry name" value="YihI"/>
</dbReference>
<keyword evidence="1 3" id="KW-0343">GTPase activation</keyword>
<reference evidence="5 6" key="1">
    <citation type="submission" date="2019-12" db="EMBL/GenBank/DDBJ databases">
        <title>Shewanella insulae sp. nov., isolated from a tidal flat.</title>
        <authorList>
            <person name="Yoon J.-H."/>
        </authorList>
    </citation>
    <scope>NUCLEOTIDE SEQUENCE [LARGE SCALE GENOMIC DNA]</scope>
    <source>
        <strain evidence="5 6">JBTF-M18</strain>
    </source>
</reference>
<dbReference type="Pfam" id="PF04220">
    <property type="entry name" value="YihI"/>
    <property type="match status" value="1"/>
</dbReference>
<dbReference type="EMBL" id="WRPA01000011">
    <property type="protein sequence ID" value="MXR69661.1"/>
    <property type="molecule type" value="Genomic_DNA"/>
</dbReference>
<dbReference type="AlphaFoldDB" id="A0A6L7I2W1"/>
<accession>A0A6L7I2W1</accession>
<feature type="compositionally biased region" description="Basic and acidic residues" evidence="4">
    <location>
        <begin position="8"/>
        <end position="27"/>
    </location>
</feature>
<evidence type="ECO:0000313" key="5">
    <source>
        <dbReference type="EMBL" id="MXR69661.1"/>
    </source>
</evidence>
<dbReference type="GO" id="GO:0042254">
    <property type="term" value="P:ribosome biogenesis"/>
    <property type="evidence" value="ECO:0007669"/>
    <property type="project" value="UniProtKB-KW"/>
</dbReference>
<evidence type="ECO:0000256" key="3">
    <source>
        <dbReference type="HAMAP-Rule" id="MF_01058"/>
    </source>
</evidence>
<keyword evidence="2 3" id="KW-0690">Ribosome biogenesis</keyword>
<dbReference type="NCBIfam" id="NF003560">
    <property type="entry name" value="PRK05244.1-1"/>
    <property type="match status" value="1"/>
</dbReference>
<comment type="caution">
    <text evidence="5">The sequence shown here is derived from an EMBL/GenBank/DDBJ whole genome shotgun (WGS) entry which is preliminary data.</text>
</comment>
<feature type="compositionally biased region" description="Basic and acidic residues" evidence="4">
    <location>
        <begin position="86"/>
        <end position="95"/>
    </location>
</feature>
<dbReference type="RefSeq" id="WP_160796995.1">
    <property type="nucleotide sequence ID" value="NZ_WRPA01000011.1"/>
</dbReference>
<dbReference type="GO" id="GO:0005096">
    <property type="term" value="F:GTPase activator activity"/>
    <property type="evidence" value="ECO:0007669"/>
    <property type="project" value="UniProtKB-KW"/>
</dbReference>
<evidence type="ECO:0000256" key="2">
    <source>
        <dbReference type="ARBA" id="ARBA00022517"/>
    </source>
</evidence>
<feature type="region of interest" description="Disordered" evidence="4">
    <location>
        <begin position="1"/>
        <end position="95"/>
    </location>
</feature>
<dbReference type="HAMAP" id="MF_01058">
    <property type="entry name" value="GAP_YihI"/>
    <property type="match status" value="1"/>
</dbReference>
<dbReference type="Proteomes" id="UP000474778">
    <property type="component" value="Unassembled WGS sequence"/>
</dbReference>
<name>A0A6L7I2W1_9GAMM</name>
<evidence type="ECO:0000256" key="1">
    <source>
        <dbReference type="ARBA" id="ARBA00022468"/>
    </source>
</evidence>
<sequence>MSRKKTRKINENAPKRPPRTKKEDRTLTGKKQKSGNKAGSRHNEKQIQHKQSSTAQANDPRHGSKKPIALELPTKTPVAKQPKAPKMSDEQKLLKLEEDPRLNKLLDMLEEGRDLNDADQAWLEKQLTEIERLMDHLGITEEDDLEHVMKTTVGSDDDLLNKFESGADLLKDYQDKD</sequence>